<keyword evidence="4 8" id="KW-0808">Transferase</keyword>
<feature type="active site" evidence="8">
    <location>
        <position position="237"/>
    </location>
</feature>
<dbReference type="InterPro" id="IPR033752">
    <property type="entry name" value="MetA_family"/>
</dbReference>
<evidence type="ECO:0000256" key="1">
    <source>
        <dbReference type="ARBA" id="ARBA00004496"/>
    </source>
</evidence>
<dbReference type="UniPathway" id="UPA00051">
    <property type="reaction ID" value="UER00074"/>
</dbReference>
<dbReference type="Proteomes" id="UP000034076">
    <property type="component" value="Unassembled WGS sequence"/>
</dbReference>
<dbReference type="GO" id="GO:0019281">
    <property type="term" value="P:L-methionine biosynthetic process from homoserine via O-succinyl-L-homoserine and cystathionine"/>
    <property type="evidence" value="ECO:0007669"/>
    <property type="project" value="InterPro"/>
</dbReference>
<comment type="caution">
    <text evidence="10">The sequence shown here is derived from an EMBL/GenBank/DDBJ whole genome shotgun (WGS) entry which is preliminary data.</text>
</comment>
<comment type="function">
    <text evidence="8">Transfers an acetyl group from acetyl-CoA to L-homoserine, forming acetyl-L-homoserine.</text>
</comment>
<dbReference type="InterPro" id="IPR029062">
    <property type="entry name" value="Class_I_gatase-like"/>
</dbReference>
<feature type="binding site" evidence="8">
    <location>
        <position position="192"/>
    </location>
    <ligand>
        <name>substrate</name>
    </ligand>
</feature>
<organism evidence="10 11">
    <name type="scientific">Christensenella hongkongensis</name>
    <dbReference type="NCBI Taxonomy" id="270498"/>
    <lineage>
        <taxon>Bacteria</taxon>
        <taxon>Bacillati</taxon>
        <taxon>Bacillota</taxon>
        <taxon>Clostridia</taxon>
        <taxon>Christensenellales</taxon>
        <taxon>Christensenellaceae</taxon>
        <taxon>Christensenella</taxon>
    </lineage>
</organism>
<feature type="active site" description="Proton acceptor" evidence="8">
    <location>
        <position position="235"/>
    </location>
</feature>
<feature type="active site" description="Acyl-thioester intermediate" evidence="8 9">
    <location>
        <position position="142"/>
    </location>
</feature>
<evidence type="ECO:0000256" key="5">
    <source>
        <dbReference type="ARBA" id="ARBA00023167"/>
    </source>
</evidence>
<dbReference type="PANTHER" id="PTHR20919">
    <property type="entry name" value="HOMOSERINE O-SUCCINYLTRANSFERASE"/>
    <property type="match status" value="1"/>
</dbReference>
<dbReference type="PIRSF" id="PIRSF000450">
    <property type="entry name" value="H_ser_succinyltr"/>
    <property type="match status" value="1"/>
</dbReference>
<comment type="pathway">
    <text evidence="8">Amino-acid biosynthesis; L-methionine biosynthesis via de novo pathway; O-acetyl-L-homoserine from L-homoserine: step 1/1.</text>
</comment>
<comment type="catalytic activity">
    <reaction evidence="7 8">
        <text>L-homoserine + acetyl-CoA = O-acetyl-L-homoserine + CoA</text>
        <dbReference type="Rhea" id="RHEA:13701"/>
        <dbReference type="ChEBI" id="CHEBI:57287"/>
        <dbReference type="ChEBI" id="CHEBI:57288"/>
        <dbReference type="ChEBI" id="CHEBI:57476"/>
        <dbReference type="ChEBI" id="CHEBI:57716"/>
        <dbReference type="EC" id="2.3.1.31"/>
    </reaction>
</comment>
<dbReference type="EC" id="2.3.1.31" evidence="8"/>
<feature type="site" description="Important for acyl-CoA specificity" evidence="8">
    <location>
        <position position="111"/>
    </location>
</feature>
<dbReference type="FunFam" id="3.40.50.880:FF:000004">
    <property type="entry name" value="Homoserine O-succinyltransferase"/>
    <property type="match status" value="1"/>
</dbReference>
<accession>A0A0M2NPR4</accession>
<evidence type="ECO:0000256" key="7">
    <source>
        <dbReference type="ARBA" id="ARBA00049043"/>
    </source>
</evidence>
<comment type="subcellular location">
    <subcellularLocation>
        <location evidence="1 8">Cytoplasm</location>
    </subcellularLocation>
</comment>
<evidence type="ECO:0000313" key="11">
    <source>
        <dbReference type="Proteomes" id="UP000034076"/>
    </source>
</evidence>
<keyword evidence="5 8" id="KW-0486">Methionine biosynthesis</keyword>
<dbReference type="InterPro" id="IPR005697">
    <property type="entry name" value="HST_MetA"/>
</dbReference>
<dbReference type="Gene3D" id="3.40.50.880">
    <property type="match status" value="1"/>
</dbReference>
<sequence length="308" mass="35934">MPININSKLPAAKVLAQEGIFTMPFERAEEQDIRPLRIAILNIMPTKEQTETQLMRLLANSPLQVEIVLLHPATHVSKNTPIEHLNTFYNTFDDVKNQKFDGLIITGAPVEQIPFEQVTYWKELEEIMDWSLQNVYSTLHICWAAQAGLYYHYGIPKYPLEQKLSGIYLHKRTDDNSPLMRGFDDVFWAPHSRHSYIKKADVEKKSQLHILCEFGEEGLYMVSAKRGRQIFVTGHPEYDANTLKTEYIRDLTKGMEVPMPVNYFTDNDPKKPPLVRWRGHANLLFNNWLNYYVYQETPYDLQAIKNEE</sequence>
<evidence type="ECO:0000256" key="4">
    <source>
        <dbReference type="ARBA" id="ARBA00022679"/>
    </source>
</evidence>
<feature type="binding site" evidence="8">
    <location>
        <position position="249"/>
    </location>
    <ligand>
        <name>substrate</name>
    </ligand>
</feature>
<comment type="caution">
    <text evidence="8">Lacks conserved residue(s) required for the propagation of feature annotation.</text>
</comment>
<dbReference type="GO" id="GO:0008899">
    <property type="term" value="F:homoserine O-succinyltransferase activity"/>
    <property type="evidence" value="ECO:0007669"/>
    <property type="project" value="UniProtKB-UniRule"/>
</dbReference>
<proteinExistence type="inferred from homology"/>
<dbReference type="NCBIfam" id="TIGR01001">
    <property type="entry name" value="metA"/>
    <property type="match status" value="1"/>
</dbReference>
<evidence type="ECO:0000313" key="10">
    <source>
        <dbReference type="EMBL" id="KKI52205.1"/>
    </source>
</evidence>
<dbReference type="PANTHER" id="PTHR20919:SF0">
    <property type="entry name" value="HOMOSERINE O-SUCCINYLTRANSFERASE"/>
    <property type="match status" value="1"/>
</dbReference>
<feature type="site" description="Important for substrate specificity" evidence="8">
    <location>
        <position position="192"/>
    </location>
</feature>
<evidence type="ECO:0000256" key="9">
    <source>
        <dbReference type="PIRSR" id="PIRSR000450-1"/>
    </source>
</evidence>
<keyword evidence="6 8" id="KW-0012">Acyltransferase</keyword>
<dbReference type="Pfam" id="PF04204">
    <property type="entry name" value="HTS"/>
    <property type="match status" value="1"/>
</dbReference>
<comment type="similarity">
    <text evidence="8">Belongs to the MetA family.</text>
</comment>
<dbReference type="GO" id="GO:0004414">
    <property type="term" value="F:homoserine O-acetyltransferase activity"/>
    <property type="evidence" value="ECO:0007669"/>
    <property type="project" value="UniProtKB-EC"/>
</dbReference>
<feature type="binding site" evidence="8">
    <location>
        <position position="163"/>
    </location>
    <ligand>
        <name>substrate</name>
    </ligand>
</feature>
<dbReference type="CDD" id="cd03131">
    <property type="entry name" value="GATase1_HTS"/>
    <property type="match status" value="1"/>
</dbReference>
<name>A0A0M2NPR4_9FIRM</name>
<evidence type="ECO:0000256" key="8">
    <source>
        <dbReference type="HAMAP-Rule" id="MF_00295"/>
    </source>
</evidence>
<dbReference type="EMBL" id="LAYJ01000033">
    <property type="protein sequence ID" value="KKI52205.1"/>
    <property type="molecule type" value="Genomic_DNA"/>
</dbReference>
<dbReference type="STRING" id="270498.CHK_0313"/>
<dbReference type="SUPFAM" id="SSF52317">
    <property type="entry name" value="Class I glutamine amidotransferase-like"/>
    <property type="match status" value="1"/>
</dbReference>
<keyword evidence="3 8" id="KW-0028">Amino-acid biosynthesis</keyword>
<protein>
    <recommendedName>
        <fullName evidence="8">Homoserine O-acetyltransferase</fullName>
        <shortName evidence="8">HAT</shortName>
        <ecNumber evidence="8">2.3.1.31</ecNumber>
    </recommendedName>
    <alternativeName>
        <fullName evidence="8">Homoserine transacetylase</fullName>
        <shortName evidence="8">HTA</shortName>
    </alternativeName>
</protein>
<keyword evidence="2 8" id="KW-0963">Cytoplasm</keyword>
<reference evidence="10 11" key="1">
    <citation type="submission" date="2015-04" db="EMBL/GenBank/DDBJ databases">
        <title>Draft genome sequence of bacteremic isolate Catabacter hongkongensis type strain HKU16T.</title>
        <authorList>
            <person name="Lau S.K."/>
            <person name="Teng J.L."/>
            <person name="Huang Y."/>
            <person name="Curreem S.O."/>
            <person name="Tsui S.K."/>
            <person name="Woo P.C."/>
        </authorList>
    </citation>
    <scope>NUCLEOTIDE SEQUENCE [LARGE SCALE GENOMIC DNA]</scope>
    <source>
        <strain evidence="10 11">HKU16</strain>
    </source>
</reference>
<dbReference type="RefSeq" id="WP_046442230.1">
    <property type="nucleotide sequence ID" value="NZ_CAUERS010000177.1"/>
</dbReference>
<dbReference type="OrthoDB" id="9772423at2"/>
<dbReference type="PATRIC" id="fig|270498.16.peg.2922"/>
<evidence type="ECO:0000256" key="3">
    <source>
        <dbReference type="ARBA" id="ARBA00022605"/>
    </source>
</evidence>
<evidence type="ECO:0000256" key="6">
    <source>
        <dbReference type="ARBA" id="ARBA00023315"/>
    </source>
</evidence>
<dbReference type="AlphaFoldDB" id="A0A0M2NPR4"/>
<dbReference type="HAMAP" id="MF_00295">
    <property type="entry name" value="MetA_acyltransf"/>
    <property type="match status" value="1"/>
</dbReference>
<gene>
    <name evidence="8" type="primary">metAA</name>
    <name evidence="10" type="ORF">CHK_0313</name>
</gene>
<evidence type="ECO:0000256" key="2">
    <source>
        <dbReference type="ARBA" id="ARBA00022490"/>
    </source>
</evidence>
<dbReference type="GO" id="GO:0005737">
    <property type="term" value="C:cytoplasm"/>
    <property type="evidence" value="ECO:0007669"/>
    <property type="project" value="UniProtKB-SubCell"/>
</dbReference>
<keyword evidence="11" id="KW-1185">Reference proteome</keyword>